<organism evidence="1 2">
    <name type="scientific">Caerostris extrusa</name>
    <name type="common">Bark spider</name>
    <name type="synonym">Caerostris bankana</name>
    <dbReference type="NCBI Taxonomy" id="172846"/>
    <lineage>
        <taxon>Eukaryota</taxon>
        <taxon>Metazoa</taxon>
        <taxon>Ecdysozoa</taxon>
        <taxon>Arthropoda</taxon>
        <taxon>Chelicerata</taxon>
        <taxon>Arachnida</taxon>
        <taxon>Araneae</taxon>
        <taxon>Araneomorphae</taxon>
        <taxon>Entelegynae</taxon>
        <taxon>Araneoidea</taxon>
        <taxon>Araneidae</taxon>
        <taxon>Caerostris</taxon>
    </lineage>
</organism>
<reference evidence="1 2" key="1">
    <citation type="submission" date="2021-06" db="EMBL/GenBank/DDBJ databases">
        <title>Caerostris extrusa draft genome.</title>
        <authorList>
            <person name="Kono N."/>
            <person name="Arakawa K."/>
        </authorList>
    </citation>
    <scope>NUCLEOTIDE SEQUENCE [LARGE SCALE GENOMIC DNA]</scope>
</reference>
<name>A0AAV4MKL1_CAEEX</name>
<protein>
    <submittedName>
        <fullName evidence="1">Uncharacterized protein</fullName>
    </submittedName>
</protein>
<dbReference type="AlphaFoldDB" id="A0AAV4MKL1"/>
<proteinExistence type="predicted"/>
<evidence type="ECO:0000313" key="2">
    <source>
        <dbReference type="Proteomes" id="UP001054945"/>
    </source>
</evidence>
<keyword evidence="2" id="KW-1185">Reference proteome</keyword>
<comment type="caution">
    <text evidence="1">The sequence shown here is derived from an EMBL/GenBank/DDBJ whole genome shotgun (WGS) entry which is preliminary data.</text>
</comment>
<accession>A0AAV4MKL1</accession>
<gene>
    <name evidence="1" type="ORF">CEXT_124121</name>
</gene>
<dbReference type="Proteomes" id="UP001054945">
    <property type="component" value="Unassembled WGS sequence"/>
</dbReference>
<evidence type="ECO:0000313" key="1">
    <source>
        <dbReference type="EMBL" id="GIX72390.1"/>
    </source>
</evidence>
<dbReference type="EMBL" id="BPLR01019844">
    <property type="protein sequence ID" value="GIX72390.1"/>
    <property type="molecule type" value="Genomic_DNA"/>
</dbReference>
<sequence length="157" mass="17461">MGITNTGLRIKALEEASEIDSLRARERERGRNGSGKAILAVDEMPQPPFSNGHFLKSFFVWPRTGCTISISQDCDLSDLKWRQLDTQRISKRGINVKTTTQITTQADRQYTAEPVVSGPAKTLNEIITQVLQTVIYAQTLFNKGMNTPQNSLGSPYS</sequence>